<comment type="caution">
    <text evidence="2">The sequence shown here is derived from an EMBL/GenBank/DDBJ whole genome shotgun (WGS) entry which is preliminary data.</text>
</comment>
<organism evidence="2">
    <name type="scientific">Medicago truncatula</name>
    <name type="common">Barrel medic</name>
    <name type="synonym">Medicago tribuloides</name>
    <dbReference type="NCBI Taxonomy" id="3880"/>
    <lineage>
        <taxon>Eukaryota</taxon>
        <taxon>Viridiplantae</taxon>
        <taxon>Streptophyta</taxon>
        <taxon>Embryophyta</taxon>
        <taxon>Tracheophyta</taxon>
        <taxon>Spermatophyta</taxon>
        <taxon>Magnoliopsida</taxon>
        <taxon>eudicotyledons</taxon>
        <taxon>Gunneridae</taxon>
        <taxon>Pentapetalae</taxon>
        <taxon>rosids</taxon>
        <taxon>fabids</taxon>
        <taxon>Fabales</taxon>
        <taxon>Fabaceae</taxon>
        <taxon>Papilionoideae</taxon>
        <taxon>50 kb inversion clade</taxon>
        <taxon>NPAAA clade</taxon>
        <taxon>Hologalegina</taxon>
        <taxon>IRL clade</taxon>
        <taxon>Trifolieae</taxon>
        <taxon>Medicago</taxon>
    </lineage>
</organism>
<sequence>MQQQCFPMGNLITSSSSGGGVRVNSRTNRKKRWRIEVSLSRQHPVAVTRSIHCLWSWEKSGMKRVIGGNGD</sequence>
<evidence type="ECO:0000256" key="1">
    <source>
        <dbReference type="SAM" id="MobiDB-lite"/>
    </source>
</evidence>
<name>A0A396JL22_MEDTR</name>
<reference evidence="2" key="1">
    <citation type="journal article" date="2018" name="Nat. Plants">
        <title>Whole-genome landscape of Medicago truncatula symbiotic genes.</title>
        <authorList>
            <person name="Pecrix Y."/>
            <person name="Gamas P."/>
            <person name="Carrere S."/>
        </authorList>
    </citation>
    <scope>NUCLEOTIDE SEQUENCE</scope>
    <source>
        <tissue evidence="2">Leaves</tissue>
    </source>
</reference>
<accession>A0A396JL22</accession>
<gene>
    <name evidence="2" type="ORF">MtrunA17_Chr1g0171441</name>
</gene>
<proteinExistence type="predicted"/>
<evidence type="ECO:0000313" key="2">
    <source>
        <dbReference type="EMBL" id="RHN78946.1"/>
    </source>
</evidence>
<feature type="region of interest" description="Disordered" evidence="1">
    <location>
        <begin position="1"/>
        <end position="28"/>
    </location>
</feature>
<protein>
    <submittedName>
        <fullName evidence="2">Uncharacterized protein</fullName>
    </submittedName>
</protein>
<dbReference type="Gramene" id="rna2615">
    <property type="protein sequence ID" value="RHN78946.1"/>
    <property type="gene ID" value="gene2615"/>
</dbReference>
<dbReference type="Proteomes" id="UP000265566">
    <property type="component" value="Chromosome 1"/>
</dbReference>
<dbReference type="AlphaFoldDB" id="A0A396JL22"/>
<dbReference type="EMBL" id="PSQE01000001">
    <property type="protein sequence ID" value="RHN78946.1"/>
    <property type="molecule type" value="Genomic_DNA"/>
</dbReference>